<protein>
    <submittedName>
        <fullName evidence="1">Uncharacterized protein</fullName>
    </submittedName>
</protein>
<dbReference type="Proteomes" id="UP000189739">
    <property type="component" value="Unassembled WGS sequence"/>
</dbReference>
<accession>A0A1S9PMC2</accession>
<evidence type="ECO:0000313" key="1">
    <source>
        <dbReference type="EMBL" id="OOQ62087.1"/>
    </source>
</evidence>
<name>A0A1S9PMC2_9SPHI</name>
<organism evidence="1 2">
    <name type="scientific">Mucilaginibacter pedocola</name>
    <dbReference type="NCBI Taxonomy" id="1792845"/>
    <lineage>
        <taxon>Bacteria</taxon>
        <taxon>Pseudomonadati</taxon>
        <taxon>Bacteroidota</taxon>
        <taxon>Sphingobacteriia</taxon>
        <taxon>Sphingobacteriales</taxon>
        <taxon>Sphingobacteriaceae</taxon>
        <taxon>Mucilaginibacter</taxon>
    </lineage>
</organism>
<proteinExistence type="predicted"/>
<dbReference type="AlphaFoldDB" id="A0A1S9PMC2"/>
<keyword evidence="2" id="KW-1185">Reference proteome</keyword>
<evidence type="ECO:0000313" key="2">
    <source>
        <dbReference type="Proteomes" id="UP000189739"/>
    </source>
</evidence>
<dbReference type="STRING" id="1792845.BC343_03285"/>
<gene>
    <name evidence="1" type="ORF">BC343_03285</name>
</gene>
<dbReference type="EMBL" id="MBTF01000001">
    <property type="protein sequence ID" value="OOQ62087.1"/>
    <property type="molecule type" value="Genomic_DNA"/>
</dbReference>
<sequence>MMCRSKRFCDLKMCNYDRILLSLRVPRVFREMEKEDVYGDQQQQHMQIQPIIWLYVAVWPG</sequence>
<reference evidence="1 2" key="1">
    <citation type="submission" date="2016-07" db="EMBL/GenBank/DDBJ databases">
        <title>Genomic analysis of zinc-resistant bacterium Mucilaginibacter pedocola TBZ30.</title>
        <authorList>
            <person name="Huang J."/>
            <person name="Tang J."/>
        </authorList>
    </citation>
    <scope>NUCLEOTIDE SEQUENCE [LARGE SCALE GENOMIC DNA]</scope>
    <source>
        <strain evidence="1 2">TBZ30</strain>
    </source>
</reference>
<comment type="caution">
    <text evidence="1">The sequence shown here is derived from an EMBL/GenBank/DDBJ whole genome shotgun (WGS) entry which is preliminary data.</text>
</comment>